<gene>
    <name evidence="2" type="ORF">BUALT_Bualt19G0063000</name>
</gene>
<comment type="caution">
    <text evidence="2">The sequence shown here is derived from an EMBL/GenBank/DDBJ whole genome shotgun (WGS) entry which is preliminary data.</text>
</comment>
<evidence type="ECO:0000313" key="3">
    <source>
        <dbReference type="Proteomes" id="UP000826271"/>
    </source>
</evidence>
<dbReference type="AlphaFoldDB" id="A0AAV6W5G0"/>
<protein>
    <submittedName>
        <fullName evidence="2">Uncharacterized protein</fullName>
    </submittedName>
</protein>
<evidence type="ECO:0000313" key="2">
    <source>
        <dbReference type="EMBL" id="KAG8363830.1"/>
    </source>
</evidence>
<keyword evidence="1" id="KW-1133">Transmembrane helix</keyword>
<reference evidence="2" key="1">
    <citation type="submission" date="2019-10" db="EMBL/GenBank/DDBJ databases">
        <authorList>
            <person name="Zhang R."/>
            <person name="Pan Y."/>
            <person name="Wang J."/>
            <person name="Ma R."/>
            <person name="Yu S."/>
        </authorList>
    </citation>
    <scope>NUCLEOTIDE SEQUENCE</scope>
    <source>
        <strain evidence="2">LA-IB0</strain>
        <tissue evidence="2">Leaf</tissue>
    </source>
</reference>
<accession>A0AAV6W5G0</accession>
<keyword evidence="3" id="KW-1185">Reference proteome</keyword>
<evidence type="ECO:0000256" key="1">
    <source>
        <dbReference type="SAM" id="Phobius"/>
    </source>
</evidence>
<dbReference type="Proteomes" id="UP000826271">
    <property type="component" value="Unassembled WGS sequence"/>
</dbReference>
<sequence length="159" mass="17572">MARQLDTQWGLVVKNVTDGCVENKLRLGLVVFVFVSSFVTLSTPMAYLLCTRPFTPFSHPHTLFQGTDTRRLTGGGLINPLASRTAEKHLLHNYSGGGMVSLARSCCCCINVPTRQHIEPILCNFSVSFGAHLLITGFWIGPDMEDGWGFVEASVHRIY</sequence>
<organism evidence="2 3">
    <name type="scientific">Buddleja alternifolia</name>
    <dbReference type="NCBI Taxonomy" id="168488"/>
    <lineage>
        <taxon>Eukaryota</taxon>
        <taxon>Viridiplantae</taxon>
        <taxon>Streptophyta</taxon>
        <taxon>Embryophyta</taxon>
        <taxon>Tracheophyta</taxon>
        <taxon>Spermatophyta</taxon>
        <taxon>Magnoliopsida</taxon>
        <taxon>eudicotyledons</taxon>
        <taxon>Gunneridae</taxon>
        <taxon>Pentapetalae</taxon>
        <taxon>asterids</taxon>
        <taxon>lamiids</taxon>
        <taxon>Lamiales</taxon>
        <taxon>Scrophulariaceae</taxon>
        <taxon>Buddlejeae</taxon>
        <taxon>Buddleja</taxon>
    </lineage>
</organism>
<keyword evidence="1" id="KW-0812">Transmembrane</keyword>
<name>A0AAV6W5G0_9LAMI</name>
<keyword evidence="1" id="KW-0472">Membrane</keyword>
<feature type="transmembrane region" description="Helical" evidence="1">
    <location>
        <begin position="27"/>
        <end position="50"/>
    </location>
</feature>
<dbReference type="EMBL" id="WHWC01000019">
    <property type="protein sequence ID" value="KAG8363830.1"/>
    <property type="molecule type" value="Genomic_DNA"/>
</dbReference>
<proteinExistence type="predicted"/>